<dbReference type="OrthoDB" id="9791657at2"/>
<accession>A0A4Z0F5H2</accession>
<dbReference type="RefSeq" id="WP_135282756.1">
    <property type="nucleotide sequence ID" value="NZ_SRIO01000023.1"/>
</dbReference>
<dbReference type="EMBL" id="SRIO01000023">
    <property type="protein sequence ID" value="TFZ81430.1"/>
    <property type="molecule type" value="Genomic_DNA"/>
</dbReference>
<proteinExistence type="predicted"/>
<dbReference type="InterPro" id="IPR012337">
    <property type="entry name" value="RNaseH-like_sf"/>
</dbReference>
<comment type="caution">
    <text evidence="1">The sequence shown here is derived from an EMBL/GenBank/DDBJ whole genome shotgun (WGS) entry which is preliminary data.</text>
</comment>
<dbReference type="Proteomes" id="UP000297890">
    <property type="component" value="Unassembled WGS sequence"/>
</dbReference>
<reference evidence="1 2" key="1">
    <citation type="journal article" date="2019" name="ISME J.">
        <title>Candidatus Macondimonas diazotrophica, a novel gammaproteobacterial genus dominating crude-oil-contaminated coastal sediments.</title>
        <authorList>
            <person name="Karthikeyan S."/>
            <person name="Konstantinidis K."/>
        </authorList>
    </citation>
    <scope>NUCLEOTIDE SEQUENCE [LARGE SCALE GENOMIC DNA]</scope>
    <source>
        <strain evidence="1 2">KTK01</strain>
    </source>
</reference>
<dbReference type="AlphaFoldDB" id="A0A4Z0F5H2"/>
<evidence type="ECO:0000313" key="2">
    <source>
        <dbReference type="Proteomes" id="UP000297890"/>
    </source>
</evidence>
<dbReference type="GO" id="GO:0003676">
    <property type="term" value="F:nucleic acid binding"/>
    <property type="evidence" value="ECO:0007669"/>
    <property type="project" value="InterPro"/>
</dbReference>
<dbReference type="Gene3D" id="3.30.420.10">
    <property type="entry name" value="Ribonuclease H-like superfamily/Ribonuclease H"/>
    <property type="match status" value="1"/>
</dbReference>
<dbReference type="SUPFAM" id="SSF53098">
    <property type="entry name" value="Ribonuclease H-like"/>
    <property type="match status" value="1"/>
</dbReference>
<gene>
    <name evidence="1" type="ORF">E4680_12505</name>
</gene>
<sequence length="219" mass="25520">MIEVKYKAYSTRYKIRKTLKKLEDMPILGFDTETRGIYTKSERSIAKKLIGSKELSNRDRKLYVQIANNSGLSSPPLIQTTHFIFGLSDRESVVLVCEDENTEVFIWEWVSKYKGKLIIHNALFDLKTMFHRVKKLPADYEDTKLLAKSLINHAETYKARCDLKTLVGEYYPPSWSLFDSYEPDNLKEPKFLEYAAIDGCAVVLLWDLIQKELKNDQTY</sequence>
<evidence type="ECO:0008006" key="3">
    <source>
        <dbReference type="Google" id="ProtNLM"/>
    </source>
</evidence>
<protein>
    <recommendedName>
        <fullName evidence="3">3'-5' exonuclease domain-containing protein</fullName>
    </recommendedName>
</protein>
<organism evidence="1 2">
    <name type="scientific">Candidatus Macondimonas diazotrophica</name>
    <dbReference type="NCBI Taxonomy" id="2305248"/>
    <lineage>
        <taxon>Bacteria</taxon>
        <taxon>Pseudomonadati</taxon>
        <taxon>Pseudomonadota</taxon>
        <taxon>Gammaproteobacteria</taxon>
        <taxon>Chromatiales</taxon>
        <taxon>Ectothiorhodospiraceae</taxon>
        <taxon>Candidatus Macondimonas</taxon>
    </lineage>
</organism>
<dbReference type="InterPro" id="IPR036397">
    <property type="entry name" value="RNaseH_sf"/>
</dbReference>
<name>A0A4Z0F5H2_9GAMM</name>
<keyword evidence="2" id="KW-1185">Reference proteome</keyword>
<evidence type="ECO:0000313" key="1">
    <source>
        <dbReference type="EMBL" id="TFZ81430.1"/>
    </source>
</evidence>